<gene>
    <name evidence="3" type="ORF">L2Y54_14740</name>
</gene>
<dbReference type="InterPro" id="IPR057270">
    <property type="entry name" value="Ycgb-like"/>
</dbReference>
<feature type="domain" description="SpoVR-like C-terminal" evidence="2">
    <location>
        <begin position="434"/>
        <end position="486"/>
    </location>
</feature>
<evidence type="ECO:0000313" key="4">
    <source>
        <dbReference type="Proteomes" id="UP001054801"/>
    </source>
</evidence>
<evidence type="ECO:0000259" key="1">
    <source>
        <dbReference type="Pfam" id="PF04293"/>
    </source>
</evidence>
<dbReference type="EMBL" id="CP091244">
    <property type="protein sequence ID" value="UJS23196.1"/>
    <property type="molecule type" value="Genomic_DNA"/>
</dbReference>
<dbReference type="RefSeq" id="WP_236497122.1">
    <property type="nucleotide sequence ID" value="NZ_CP091244.1"/>
</dbReference>
<organism evidence="3 4">
    <name type="scientific">Thiothrix winogradskyi</name>
    <dbReference type="NCBI Taxonomy" id="96472"/>
    <lineage>
        <taxon>Bacteria</taxon>
        <taxon>Pseudomonadati</taxon>
        <taxon>Pseudomonadota</taxon>
        <taxon>Gammaproteobacteria</taxon>
        <taxon>Thiotrichales</taxon>
        <taxon>Thiotrichaceae</taxon>
        <taxon>Thiothrix</taxon>
    </lineage>
</organism>
<name>A0ABY3SUL6_9GAMM</name>
<dbReference type="Pfam" id="PF24755">
    <property type="entry name" value="SpoVR_C"/>
    <property type="match status" value="1"/>
</dbReference>
<reference evidence="3" key="1">
    <citation type="journal article" date="2022" name="Microorganisms">
        <title>Two New Species of Filamentous Sulfur Bacteria of the Genus Thiothrix, Thiothrix winogradskyi sp. nov. and 'Candidatus Thiothrix sulfatifontis' sp. nov.</title>
        <authorList>
            <person name="Ravin N.V."/>
            <person name="Rossetti S."/>
            <person name="Beletsky A.V."/>
            <person name="Kadnikov V.V."/>
            <person name="Rudenko T.S."/>
            <person name="Smolyakov D.D."/>
            <person name="Moskvitina M.I."/>
            <person name="Gureeva M.V."/>
            <person name="Mardanov A.V."/>
            <person name="Grabovich M.Y."/>
        </authorList>
    </citation>
    <scope>NUCLEOTIDE SEQUENCE</scope>
    <source>
        <strain evidence="3">CT3</strain>
    </source>
</reference>
<dbReference type="Proteomes" id="UP001054801">
    <property type="component" value="Chromosome"/>
</dbReference>
<evidence type="ECO:0000259" key="2">
    <source>
        <dbReference type="Pfam" id="PF24755"/>
    </source>
</evidence>
<sequence length="502" mass="59562">MTDRYISTSSEWTFAAIEAYDREIARIARDKFKLDTYPNQIEMIRSDQMMDAYASIGMPVFYNHWSYGKHFVNVEQNYSRGRMGLAYEIVINSNPCIAYLMEENTMTMQALVIAHACYGHNSFFKGNYLFRTWTDAEAIIDYLMFAKKYISECEERHGVEQVEMLLDSCHALMNYGVDRYKRPAPISAAEEQNRQKERELYIQQHLNDLWRTLPHRGREREEEKTVRNFPPDPQENLLYFIEKNSPALDIWQREIIRIVRKVAQYFYPQRQTQVMNEGWATFWHYTILNEMYDEGLVNEGFMMEFLTSHTNVVMQPGFDSPYYSGINPYALGFAMMTDIRRICEHPTDEDKHWFPDIAGSDWLSTLDHVMRNYRDESFILQFLSPKVIRDFHLFALEDDDRKNTIDVAAIHNDEGYRRVREMLSLQYNLSQQEPDIQIYKVNVRGDRSLTLQHVLNDRRPLNSDVNEMLRHVHQLWGYDVNLHSVEPDGRTVRSFHLVGEHH</sequence>
<accession>A0ABY3SUL6</accession>
<dbReference type="PANTHER" id="PTHR30029:SF2">
    <property type="entry name" value="STAGE V SPORULATION PROTEIN R"/>
    <property type="match status" value="1"/>
</dbReference>
<proteinExistence type="predicted"/>
<dbReference type="NCBIfam" id="NF008737">
    <property type="entry name" value="PRK11767.1"/>
    <property type="match status" value="1"/>
</dbReference>
<keyword evidence="4" id="KW-1185">Reference proteome</keyword>
<dbReference type="InterPro" id="IPR056174">
    <property type="entry name" value="SpoVR_N"/>
</dbReference>
<dbReference type="Pfam" id="PF04293">
    <property type="entry name" value="SpoVR"/>
    <property type="match status" value="1"/>
</dbReference>
<dbReference type="PANTHER" id="PTHR30029">
    <property type="entry name" value="STAGE V SPORULATION PROTEIN R"/>
    <property type="match status" value="1"/>
</dbReference>
<protein>
    <submittedName>
        <fullName evidence="3">SpoVR family protein</fullName>
    </submittedName>
</protein>
<feature type="domain" description="SpoVR protein-like N-terminal" evidence="1">
    <location>
        <begin position="11"/>
        <end position="431"/>
    </location>
</feature>
<evidence type="ECO:0000313" key="3">
    <source>
        <dbReference type="EMBL" id="UJS23196.1"/>
    </source>
</evidence>
<dbReference type="InterPro" id="IPR057008">
    <property type="entry name" value="SpoVR-like_C"/>
</dbReference>
<dbReference type="InterPro" id="IPR007390">
    <property type="entry name" value="Spore_V_R"/>
</dbReference>